<dbReference type="Proteomes" id="UP000283383">
    <property type="component" value="Unassembled WGS sequence"/>
</dbReference>
<feature type="chain" id="PRO_5019017949" description="Secreted effector protein" evidence="1">
    <location>
        <begin position="20"/>
        <end position="139"/>
    </location>
</feature>
<evidence type="ECO:0000256" key="1">
    <source>
        <dbReference type="SAM" id="SignalP"/>
    </source>
</evidence>
<sequence>MQFPSYIVALSVLVSIVSGAPLNVIQRIDAKSPANDVVCGGDVKFTDDKLKTLAIDVCQRLSDERNCSGSPSCLHTLKRRPSYLTENEERLTKRSGRKRLSYHNIVSANKEATTFTFEGVVAITRDIEEPCLLETKIAE</sequence>
<name>A0A420IVV2_9PEZI</name>
<gene>
    <name evidence="2" type="ORF">GcM3_062029</name>
</gene>
<organism evidence="2 3">
    <name type="scientific">Golovinomyces cichoracearum</name>
    <dbReference type="NCBI Taxonomy" id="62708"/>
    <lineage>
        <taxon>Eukaryota</taxon>
        <taxon>Fungi</taxon>
        <taxon>Dikarya</taxon>
        <taxon>Ascomycota</taxon>
        <taxon>Pezizomycotina</taxon>
        <taxon>Leotiomycetes</taxon>
        <taxon>Erysiphales</taxon>
        <taxon>Erysiphaceae</taxon>
        <taxon>Golovinomyces</taxon>
    </lineage>
</organism>
<evidence type="ECO:0008006" key="4">
    <source>
        <dbReference type="Google" id="ProtNLM"/>
    </source>
</evidence>
<proteinExistence type="predicted"/>
<evidence type="ECO:0000313" key="2">
    <source>
        <dbReference type="EMBL" id="RKF78669.1"/>
    </source>
</evidence>
<protein>
    <recommendedName>
        <fullName evidence="4">Secreted effector protein</fullName>
    </recommendedName>
</protein>
<feature type="signal peptide" evidence="1">
    <location>
        <begin position="1"/>
        <end position="19"/>
    </location>
</feature>
<dbReference type="EMBL" id="MCBQ01006232">
    <property type="protein sequence ID" value="RKF78669.1"/>
    <property type="molecule type" value="Genomic_DNA"/>
</dbReference>
<evidence type="ECO:0000313" key="3">
    <source>
        <dbReference type="Proteomes" id="UP000283383"/>
    </source>
</evidence>
<accession>A0A420IVV2</accession>
<reference evidence="2 3" key="1">
    <citation type="journal article" date="2018" name="BMC Genomics">
        <title>Comparative genome analyses reveal sequence features reflecting distinct modes of host-adaptation between dicot and monocot powdery mildew.</title>
        <authorList>
            <person name="Wu Y."/>
            <person name="Ma X."/>
            <person name="Pan Z."/>
            <person name="Kale S.D."/>
            <person name="Song Y."/>
            <person name="King H."/>
            <person name="Zhang Q."/>
            <person name="Presley C."/>
            <person name="Deng X."/>
            <person name="Wei C.I."/>
            <person name="Xiao S."/>
        </authorList>
    </citation>
    <scope>NUCLEOTIDE SEQUENCE [LARGE SCALE GENOMIC DNA]</scope>
    <source>
        <strain evidence="2">UMSG3</strain>
    </source>
</reference>
<comment type="caution">
    <text evidence="2">The sequence shown here is derived from an EMBL/GenBank/DDBJ whole genome shotgun (WGS) entry which is preliminary data.</text>
</comment>
<keyword evidence="1" id="KW-0732">Signal</keyword>
<keyword evidence="3" id="KW-1185">Reference proteome</keyword>
<dbReference type="AlphaFoldDB" id="A0A420IVV2"/>